<dbReference type="EMBL" id="CM026424">
    <property type="protein sequence ID" value="KAG0580222.1"/>
    <property type="molecule type" value="Genomic_DNA"/>
</dbReference>
<keyword evidence="9" id="KW-1185">Reference proteome</keyword>
<dbReference type="InterPro" id="IPR045053">
    <property type="entry name" value="MAN-like"/>
</dbReference>
<dbReference type="AlphaFoldDB" id="A0A8T0IA00"/>
<name>A0A8T0IA00_CERPU</name>
<reference evidence="8" key="1">
    <citation type="submission" date="2020-06" db="EMBL/GenBank/DDBJ databases">
        <title>WGS assembly of Ceratodon purpureus strain R40.</title>
        <authorList>
            <person name="Carey S.B."/>
            <person name="Jenkins J."/>
            <person name="Shu S."/>
            <person name="Lovell J.T."/>
            <person name="Sreedasyam A."/>
            <person name="Maumus F."/>
            <person name="Tiley G.P."/>
            <person name="Fernandez-Pozo N."/>
            <person name="Barry K."/>
            <person name="Chen C."/>
            <person name="Wang M."/>
            <person name="Lipzen A."/>
            <person name="Daum C."/>
            <person name="Saski C.A."/>
            <person name="Payton A.C."/>
            <person name="Mcbreen J.C."/>
            <person name="Conrad R.E."/>
            <person name="Kollar L.M."/>
            <person name="Olsson S."/>
            <person name="Huttunen S."/>
            <person name="Landis J.B."/>
            <person name="Wickett N.J."/>
            <person name="Johnson M.G."/>
            <person name="Rensing S.A."/>
            <person name="Grimwood J."/>
            <person name="Schmutz J."/>
            <person name="Mcdaniel S.F."/>
        </authorList>
    </citation>
    <scope>NUCLEOTIDE SEQUENCE</scope>
    <source>
        <strain evidence="8">R40</strain>
    </source>
</reference>
<dbReference type="FunFam" id="3.20.20.80:FF:000012">
    <property type="entry name" value="Mannan endo-1,4-beta-mannosidase 6"/>
    <property type="match status" value="1"/>
</dbReference>
<dbReference type="GO" id="GO:0000272">
    <property type="term" value="P:polysaccharide catabolic process"/>
    <property type="evidence" value="ECO:0007669"/>
    <property type="project" value="InterPro"/>
</dbReference>
<dbReference type="PANTHER" id="PTHR31451">
    <property type="match status" value="1"/>
</dbReference>
<sequence>MGFRFWWFVWVVVVMNGMMVGVGGSTGSAMASVMRPEMGFAMWSFVMRLGSMLMLDGYPFYANGWNSYWLMVAGSEESTRPRVDEILRDGAALGLTVCRTWAFNDGSYQALQMSPGSYDEQVFQALDYVIYQAEQNGVRLLLTLVNNWEDYGGKAQYVTWAKAEGENVEDADDFFTNSKCREYYKNHVKAVLTRVNTITQMEYRDDPTIFGWELINEPQCTSDPSGEKLKAWVGEMAMYVKSLDRKHLLTVGTEGFYASDSEGRSSSNPSGYFGTVGTDFIRDHDSPWIDFATAHAYPDAWLSPDTSVDEKLEFFHNWVEAHTEDAQKLLRMPLLFTEFGLSDKKPGFSEDKRDAFYSVVYDQVYQSAQNNQGALAGAFQWQLLPPEMSHWDDGYAIIPTSSSSTCNIISLQSQRLNSLYKPVCGIDMGSYMLEGVYENMTSPHRHIIPNLFEEGFNYIN</sequence>
<comment type="caution">
    <text evidence="8">The sequence shown here is derived from an EMBL/GenBank/DDBJ whole genome shotgun (WGS) entry which is preliminary data.</text>
</comment>
<feature type="transmembrane region" description="Helical" evidence="6">
    <location>
        <begin position="6"/>
        <end position="28"/>
    </location>
</feature>
<dbReference type="Pfam" id="PF26410">
    <property type="entry name" value="GH5_mannosidase"/>
    <property type="match status" value="1"/>
</dbReference>
<organism evidence="8 9">
    <name type="scientific">Ceratodon purpureus</name>
    <name type="common">Fire moss</name>
    <name type="synonym">Dicranum purpureum</name>
    <dbReference type="NCBI Taxonomy" id="3225"/>
    <lineage>
        <taxon>Eukaryota</taxon>
        <taxon>Viridiplantae</taxon>
        <taxon>Streptophyta</taxon>
        <taxon>Embryophyta</taxon>
        <taxon>Bryophyta</taxon>
        <taxon>Bryophytina</taxon>
        <taxon>Bryopsida</taxon>
        <taxon>Dicranidae</taxon>
        <taxon>Pseudoditrichales</taxon>
        <taxon>Ditrichaceae</taxon>
        <taxon>Ceratodon</taxon>
    </lineage>
</organism>
<evidence type="ECO:0000313" key="9">
    <source>
        <dbReference type="Proteomes" id="UP000822688"/>
    </source>
</evidence>
<keyword evidence="6" id="KW-0812">Transmembrane</keyword>
<evidence type="ECO:0000256" key="4">
    <source>
        <dbReference type="ARBA" id="ARBA00022801"/>
    </source>
</evidence>
<dbReference type="Proteomes" id="UP000822688">
    <property type="component" value="Chromosome 4"/>
</dbReference>
<keyword evidence="4" id="KW-0378">Hydrolase</keyword>
<dbReference type="InterPro" id="IPR001547">
    <property type="entry name" value="Glyco_hydro_5"/>
</dbReference>
<gene>
    <name evidence="8" type="ORF">KC19_4G157900</name>
</gene>
<dbReference type="SUPFAM" id="SSF51445">
    <property type="entry name" value="(Trans)glycosidases"/>
    <property type="match status" value="1"/>
</dbReference>
<feature type="domain" description="Glycoside hydrolase family 5" evidence="7">
    <location>
        <begin position="44"/>
        <end position="381"/>
    </location>
</feature>
<keyword evidence="6" id="KW-0472">Membrane</keyword>
<evidence type="ECO:0000256" key="3">
    <source>
        <dbReference type="ARBA" id="ARBA00012706"/>
    </source>
</evidence>
<dbReference type="Gene3D" id="3.20.20.80">
    <property type="entry name" value="Glycosidases"/>
    <property type="match status" value="1"/>
</dbReference>
<evidence type="ECO:0000313" key="8">
    <source>
        <dbReference type="EMBL" id="KAG0580222.1"/>
    </source>
</evidence>
<evidence type="ECO:0000256" key="2">
    <source>
        <dbReference type="ARBA" id="ARBA00005641"/>
    </source>
</evidence>
<evidence type="ECO:0000259" key="7">
    <source>
        <dbReference type="Pfam" id="PF26410"/>
    </source>
</evidence>
<accession>A0A8T0IA00</accession>
<comment type="catalytic activity">
    <reaction evidence="1">
        <text>Random hydrolysis of (1-&gt;4)-beta-D-mannosidic linkages in mannans, galactomannans and glucomannans.</text>
        <dbReference type="EC" id="3.2.1.78"/>
    </reaction>
</comment>
<proteinExistence type="inferred from homology"/>
<keyword evidence="5" id="KW-0326">Glycosidase</keyword>
<dbReference type="InterPro" id="IPR017853">
    <property type="entry name" value="GH"/>
</dbReference>
<protein>
    <recommendedName>
        <fullName evidence="3">mannan endo-1,4-beta-mannosidase</fullName>
        <ecNumber evidence="3">3.2.1.78</ecNumber>
    </recommendedName>
</protein>
<evidence type="ECO:0000256" key="5">
    <source>
        <dbReference type="ARBA" id="ARBA00023295"/>
    </source>
</evidence>
<evidence type="ECO:0000256" key="1">
    <source>
        <dbReference type="ARBA" id="ARBA00001678"/>
    </source>
</evidence>
<dbReference type="GO" id="GO:0016985">
    <property type="term" value="F:mannan endo-1,4-beta-mannosidase activity"/>
    <property type="evidence" value="ECO:0007669"/>
    <property type="project" value="UniProtKB-EC"/>
</dbReference>
<comment type="similarity">
    <text evidence="2">Belongs to the glycosyl hydrolase 5 (cellulase A) family.</text>
</comment>
<evidence type="ECO:0000256" key="6">
    <source>
        <dbReference type="SAM" id="Phobius"/>
    </source>
</evidence>
<keyword evidence="6" id="KW-1133">Transmembrane helix</keyword>
<dbReference type="EC" id="3.2.1.78" evidence="3"/>
<dbReference type="PANTHER" id="PTHR31451:SF45">
    <property type="entry name" value="MANNAN ENDO-1,4-BETA-MANNOSIDASE 2"/>
    <property type="match status" value="1"/>
</dbReference>